<reference evidence="1" key="1">
    <citation type="submission" date="2023-04" db="EMBL/GenBank/DDBJ databases">
        <title>Ambrosiozyma monospora NBRC 10751.</title>
        <authorList>
            <person name="Ichikawa N."/>
            <person name="Sato H."/>
            <person name="Tonouchi N."/>
        </authorList>
    </citation>
    <scope>NUCLEOTIDE SEQUENCE</scope>
    <source>
        <strain evidence="1">NBRC 10751</strain>
    </source>
</reference>
<dbReference type="Proteomes" id="UP001165064">
    <property type="component" value="Unassembled WGS sequence"/>
</dbReference>
<protein>
    <submittedName>
        <fullName evidence="1">Unnamed protein product</fullName>
    </submittedName>
</protein>
<accession>A0ACB5U1G6</accession>
<sequence>MKLKYRNDYNVHPWFYKFTSIGDLNQLRFLQLELESRSRKLELPPLPTGLETLHLRFSLCDPSFEIGNINGTVGPVGSSGALVVDVLNSGNDLNKSELLEFEFFFKFSTMNAAIDDPELVQLIGHSTNYELGRLSIEGDCIENLVLNMTQLKFDRVNSFTLSTVQPMCVSILLNDVSSRLTNFKLIAHSMNNNGNRNEFMTSNGGGITNDMITGLTRSNGPSFYHIANGTLEQYNTTRNRPQI</sequence>
<evidence type="ECO:0000313" key="2">
    <source>
        <dbReference type="Proteomes" id="UP001165064"/>
    </source>
</evidence>
<keyword evidence="2" id="KW-1185">Reference proteome</keyword>
<name>A0ACB5U1G6_AMBMO</name>
<comment type="caution">
    <text evidence="1">The sequence shown here is derived from an EMBL/GenBank/DDBJ whole genome shotgun (WGS) entry which is preliminary data.</text>
</comment>
<evidence type="ECO:0000313" key="1">
    <source>
        <dbReference type="EMBL" id="GME99857.1"/>
    </source>
</evidence>
<proteinExistence type="predicted"/>
<organism evidence="1 2">
    <name type="scientific">Ambrosiozyma monospora</name>
    <name type="common">Yeast</name>
    <name type="synonym">Endomycopsis monosporus</name>
    <dbReference type="NCBI Taxonomy" id="43982"/>
    <lineage>
        <taxon>Eukaryota</taxon>
        <taxon>Fungi</taxon>
        <taxon>Dikarya</taxon>
        <taxon>Ascomycota</taxon>
        <taxon>Saccharomycotina</taxon>
        <taxon>Pichiomycetes</taxon>
        <taxon>Pichiales</taxon>
        <taxon>Pichiaceae</taxon>
        <taxon>Ambrosiozyma</taxon>
    </lineage>
</organism>
<dbReference type="EMBL" id="BSXS01011172">
    <property type="protein sequence ID" value="GME99857.1"/>
    <property type="molecule type" value="Genomic_DNA"/>
</dbReference>
<gene>
    <name evidence="1" type="ORF">Amon02_001084700</name>
</gene>